<evidence type="ECO:0000313" key="2">
    <source>
        <dbReference type="EMBL" id="PZQ19499.1"/>
    </source>
</evidence>
<dbReference type="EMBL" id="QFPO01000002">
    <property type="protein sequence ID" value="PZQ19499.1"/>
    <property type="molecule type" value="Genomic_DNA"/>
</dbReference>
<dbReference type="Pfam" id="PF05597">
    <property type="entry name" value="Phasin"/>
    <property type="match status" value="1"/>
</dbReference>
<dbReference type="Proteomes" id="UP000249046">
    <property type="component" value="Unassembled WGS sequence"/>
</dbReference>
<sequence>MRRCRYACCAERPMPDAAAPLVPARRANGQCPAPPDARRRRTGPPEQDKQMAASGSKRPTRSRGTAEPRPASPRPPAKPAAAAPDPGTGRSIWLAGLGALARAQAEGARHFQALVKAGIDFDGQLRKAARTRGEAAGDLIEAVGDAFGARVRSALPVVSRAEFDALAARVETLAQRIEQQQRGGPARPAAGPRTAAARPVAPAVRRVRDELADVAKELENAQIAARGAGRRAGPRKR</sequence>
<evidence type="ECO:0008006" key="4">
    <source>
        <dbReference type="Google" id="ProtNLM"/>
    </source>
</evidence>
<evidence type="ECO:0000313" key="3">
    <source>
        <dbReference type="Proteomes" id="UP000249046"/>
    </source>
</evidence>
<dbReference type="PANTHER" id="PTHR38664">
    <property type="entry name" value="SLR0058 PROTEIN"/>
    <property type="match status" value="1"/>
</dbReference>
<feature type="compositionally biased region" description="Low complexity" evidence="1">
    <location>
        <begin position="182"/>
        <end position="202"/>
    </location>
</feature>
<feature type="region of interest" description="Disordered" evidence="1">
    <location>
        <begin position="15"/>
        <end position="87"/>
    </location>
</feature>
<name>A0A2W5KTV4_9GAMM</name>
<proteinExistence type="predicted"/>
<feature type="region of interest" description="Disordered" evidence="1">
    <location>
        <begin position="178"/>
        <end position="202"/>
    </location>
</feature>
<accession>A0A2W5KTV4</accession>
<comment type="caution">
    <text evidence="2">The sequence shown here is derived from an EMBL/GenBank/DDBJ whole genome shotgun (WGS) entry which is preliminary data.</text>
</comment>
<gene>
    <name evidence="2" type="ORF">DI564_01980</name>
</gene>
<organism evidence="2 3">
    <name type="scientific">Rhodanobacter denitrificans</name>
    <dbReference type="NCBI Taxonomy" id="666685"/>
    <lineage>
        <taxon>Bacteria</taxon>
        <taxon>Pseudomonadati</taxon>
        <taxon>Pseudomonadota</taxon>
        <taxon>Gammaproteobacteria</taxon>
        <taxon>Lysobacterales</taxon>
        <taxon>Rhodanobacteraceae</taxon>
        <taxon>Rhodanobacter</taxon>
    </lineage>
</organism>
<protein>
    <recommendedName>
        <fullName evidence="4">Poly(Hydroxyalkanoate) granule-associated protein</fullName>
    </recommendedName>
</protein>
<reference evidence="2 3" key="1">
    <citation type="submission" date="2017-08" db="EMBL/GenBank/DDBJ databases">
        <title>Infants hospitalized years apart are colonized by the same room-sourced microbial strains.</title>
        <authorList>
            <person name="Brooks B."/>
            <person name="Olm M.R."/>
            <person name="Firek B.A."/>
            <person name="Baker R."/>
            <person name="Thomas B.C."/>
            <person name="Morowitz M.J."/>
            <person name="Banfield J.F."/>
        </authorList>
    </citation>
    <scope>NUCLEOTIDE SEQUENCE [LARGE SCALE GENOMIC DNA]</scope>
    <source>
        <strain evidence="2">S2_005_003_R2_42</strain>
    </source>
</reference>
<evidence type="ECO:0000256" key="1">
    <source>
        <dbReference type="SAM" id="MobiDB-lite"/>
    </source>
</evidence>
<dbReference type="InterPro" id="IPR008769">
    <property type="entry name" value="PhaF_PhaI"/>
</dbReference>
<dbReference type="PANTHER" id="PTHR38664:SF1">
    <property type="entry name" value="SLR0058 PROTEIN"/>
    <property type="match status" value="1"/>
</dbReference>
<dbReference type="AlphaFoldDB" id="A0A2W5KTV4"/>